<dbReference type="PANTHER" id="PTHR31854:SF2">
    <property type="entry name" value="TUBULIN POLYGLUTAMYLASE COMPLEX SUBUNIT 2"/>
    <property type="match status" value="1"/>
</dbReference>
<feature type="compositionally biased region" description="Low complexity" evidence="1">
    <location>
        <begin position="534"/>
        <end position="545"/>
    </location>
</feature>
<organism evidence="2 3">
    <name type="scientific">Macrostomum lignano</name>
    <dbReference type="NCBI Taxonomy" id="282301"/>
    <lineage>
        <taxon>Eukaryota</taxon>
        <taxon>Metazoa</taxon>
        <taxon>Spiralia</taxon>
        <taxon>Lophotrochozoa</taxon>
        <taxon>Platyhelminthes</taxon>
        <taxon>Rhabditophora</taxon>
        <taxon>Macrostomorpha</taxon>
        <taxon>Macrostomida</taxon>
        <taxon>Macrostomidae</taxon>
        <taxon>Macrostomum</taxon>
    </lineage>
</organism>
<name>A0A1I8I7A5_9PLAT</name>
<protein>
    <submittedName>
        <fullName evidence="3">CxC4 domain-containing protein</fullName>
    </submittedName>
</protein>
<feature type="compositionally biased region" description="Polar residues" evidence="1">
    <location>
        <begin position="913"/>
        <end position="925"/>
    </location>
</feature>
<feature type="compositionally biased region" description="Low complexity" evidence="1">
    <location>
        <begin position="477"/>
        <end position="486"/>
    </location>
</feature>
<feature type="region of interest" description="Disordered" evidence="1">
    <location>
        <begin position="587"/>
        <end position="625"/>
    </location>
</feature>
<evidence type="ECO:0000256" key="1">
    <source>
        <dbReference type="SAM" id="MobiDB-lite"/>
    </source>
</evidence>
<accession>A0A1I8I7A5</accession>
<feature type="region of interest" description="Disordered" evidence="1">
    <location>
        <begin position="898"/>
        <end position="925"/>
    </location>
</feature>
<keyword evidence="2" id="KW-1185">Reference proteome</keyword>
<dbReference type="Proteomes" id="UP000095280">
    <property type="component" value="Unplaced"/>
</dbReference>
<dbReference type="WBParaSite" id="maker-uti_cns_0010422-snap-gene-0.6-mRNA-1">
    <property type="protein sequence ID" value="maker-uti_cns_0010422-snap-gene-0.6-mRNA-1"/>
    <property type="gene ID" value="maker-uti_cns_0010422-snap-gene-0.6"/>
</dbReference>
<feature type="region of interest" description="Disordered" evidence="1">
    <location>
        <begin position="477"/>
        <end position="545"/>
    </location>
</feature>
<dbReference type="InterPro" id="IPR039231">
    <property type="entry name" value="TPGS2"/>
</dbReference>
<reference evidence="3" key="1">
    <citation type="submission" date="2016-11" db="UniProtKB">
        <authorList>
            <consortium name="WormBaseParasite"/>
        </authorList>
    </citation>
    <scope>IDENTIFICATION</scope>
</reference>
<proteinExistence type="predicted"/>
<evidence type="ECO:0000313" key="3">
    <source>
        <dbReference type="WBParaSite" id="maker-uti_cns_0010422-snap-gene-0.6-mRNA-1"/>
    </source>
</evidence>
<feature type="compositionally biased region" description="Low complexity" evidence="1">
    <location>
        <begin position="508"/>
        <end position="527"/>
    </location>
</feature>
<evidence type="ECO:0000313" key="2">
    <source>
        <dbReference type="Proteomes" id="UP000095280"/>
    </source>
</evidence>
<dbReference type="PANTHER" id="PTHR31854">
    <property type="entry name" value="TUBULIN POLYGLUTAMYLASE COMPLEX SUBUNIT 2"/>
    <property type="match status" value="1"/>
</dbReference>
<sequence length="971" mass="104519">QQDHLPPTVGVLFSTIAVAEVAQRLFHLADVDAAAVVAVVGAEGRLPVGDVAPQLLELVEVNGAWRFANCSANLAKDGFASRIGVEGGAKQEQHGHSLGVDPQAVPDSRYSNSIRAIGSGTEDLPASPRCAFLYWAFANCSNLAASRIGVEGGAKQEQHGHSLGVDPQAVPDSRIFEFDPGHRLGHGGLASLARCAFLYWANKKKLKIQCYYCKKAMSSPFIPCLLDLQKHLSDKEFICDWKLHTCLPAPQSAIADWENRNCCQLPPDLKTFYHTSDGMHFSYSAKCGEIKSKIGNFRVNSLDNLRPIVGGHCDLGQERPSLADVDADFDAAGVSLTSATRGNCRIFELETLDWPGHVCLVLHAGNRAGVYLLDRAMRFHLLANCFQDYYTLALAHRGLLQWQLCLTDIGPTPGAREWLSLLAPLRLQLDSEVDWDDSNLLLGVADLPSGFEQQQQQQQSISNVECGFDRERVFRGKPASSAAAPAGGAGGAGEKKRGGGGGGGRGGTAAPSPGVRRFASTTKAAMAKPPPAAEPEAAAAAAVDAASIDEEEERLPLARMTSTSRRPFLLNRPSWISPRQGVPSTCLPTSWPGPRPSTNSVSWPSGAALSLRGNQPHPRGNQLLSSSPRFVADELFRLRPGMKLLNFCPMLARRFFSVLEPPAPPLPLPPPLPELPSAPTKAEVDAFLDRPLPEPPACPAAAAAAPVAGRPAKLLLACRSLYPDTPDLLDSSEMSEFSDTWRFLPGAPTTPPPPPPPLPAPKLKPTSLAAVGEVGLSAPAVRPEDAARPTAALKSVAGNARPWRKLRFAVAWISVEIVVVQNFNPKAAIANVVLGYWREYEILIPHRIVVVRPARSTDYSAKGRSGNMLISLINNPPRRALSQSKFLLACSGQLGPRVPRKTSWKSRDFNEQPFHSSTSSPGLRSPTWSATLSGFTLVNSVAMLVSLLLQQHMAYQAFAIIRQLPSHGMLK</sequence>
<dbReference type="AlphaFoldDB" id="A0A1I8I7A5"/>